<gene>
    <name evidence="2" type="ORF">PIB30_060657</name>
</gene>
<feature type="compositionally biased region" description="Polar residues" evidence="1">
    <location>
        <begin position="131"/>
        <end position="144"/>
    </location>
</feature>
<organism evidence="2 3">
    <name type="scientific">Stylosanthes scabra</name>
    <dbReference type="NCBI Taxonomy" id="79078"/>
    <lineage>
        <taxon>Eukaryota</taxon>
        <taxon>Viridiplantae</taxon>
        <taxon>Streptophyta</taxon>
        <taxon>Embryophyta</taxon>
        <taxon>Tracheophyta</taxon>
        <taxon>Spermatophyta</taxon>
        <taxon>Magnoliopsida</taxon>
        <taxon>eudicotyledons</taxon>
        <taxon>Gunneridae</taxon>
        <taxon>Pentapetalae</taxon>
        <taxon>rosids</taxon>
        <taxon>fabids</taxon>
        <taxon>Fabales</taxon>
        <taxon>Fabaceae</taxon>
        <taxon>Papilionoideae</taxon>
        <taxon>50 kb inversion clade</taxon>
        <taxon>dalbergioids sensu lato</taxon>
        <taxon>Dalbergieae</taxon>
        <taxon>Pterocarpus clade</taxon>
        <taxon>Stylosanthes</taxon>
    </lineage>
</organism>
<feature type="compositionally biased region" description="Low complexity" evidence="1">
    <location>
        <begin position="96"/>
        <end position="107"/>
    </location>
</feature>
<comment type="caution">
    <text evidence="2">The sequence shown here is derived from an EMBL/GenBank/DDBJ whole genome shotgun (WGS) entry which is preliminary data.</text>
</comment>
<reference evidence="2 3" key="1">
    <citation type="journal article" date="2023" name="Plants (Basel)">
        <title>Bridging the Gap: Combining Genomics and Transcriptomics Approaches to Understand Stylosanthes scabra, an Orphan Legume from the Brazilian Caatinga.</title>
        <authorList>
            <person name="Ferreira-Neto J.R.C."/>
            <person name="da Silva M.D."/>
            <person name="Binneck E."/>
            <person name="de Melo N.F."/>
            <person name="da Silva R.H."/>
            <person name="de Melo A.L.T.M."/>
            <person name="Pandolfi V."/>
            <person name="Bustamante F.O."/>
            <person name="Brasileiro-Vidal A.C."/>
            <person name="Benko-Iseppon A.M."/>
        </authorList>
    </citation>
    <scope>NUCLEOTIDE SEQUENCE [LARGE SCALE GENOMIC DNA]</scope>
    <source>
        <tissue evidence="2">Leaves</tissue>
    </source>
</reference>
<proteinExistence type="predicted"/>
<dbReference type="Proteomes" id="UP001341840">
    <property type="component" value="Unassembled WGS sequence"/>
</dbReference>
<evidence type="ECO:0000313" key="3">
    <source>
        <dbReference type="Proteomes" id="UP001341840"/>
    </source>
</evidence>
<feature type="region of interest" description="Disordered" evidence="1">
    <location>
        <begin position="39"/>
        <end position="144"/>
    </location>
</feature>
<accession>A0ABU6UJP1</accession>
<dbReference type="EMBL" id="JASCZI010121368">
    <property type="protein sequence ID" value="MED6161431.1"/>
    <property type="molecule type" value="Genomic_DNA"/>
</dbReference>
<sequence length="144" mass="16744">MPSPHLKIARFSVLLESGHAPRYLLEEVRCSSQKSCWLGLRPPSRADHHRNSRNRDHCQRYSLNQTLQGPNSPRSHPHRREPLQQHFLIRDPPQDLPLLLHLPQLQHSEVPPLDPPQDLRPDLHPSPLSHGWNTREQNLARSHC</sequence>
<name>A0ABU6UJP1_9FABA</name>
<evidence type="ECO:0000313" key="2">
    <source>
        <dbReference type="EMBL" id="MED6161431.1"/>
    </source>
</evidence>
<protein>
    <submittedName>
        <fullName evidence="2">Uncharacterized protein</fullName>
    </submittedName>
</protein>
<feature type="compositionally biased region" description="Polar residues" evidence="1">
    <location>
        <begin position="61"/>
        <end position="74"/>
    </location>
</feature>
<feature type="compositionally biased region" description="Basic and acidic residues" evidence="1">
    <location>
        <begin position="80"/>
        <end position="93"/>
    </location>
</feature>
<keyword evidence="3" id="KW-1185">Reference proteome</keyword>
<evidence type="ECO:0000256" key="1">
    <source>
        <dbReference type="SAM" id="MobiDB-lite"/>
    </source>
</evidence>